<feature type="compositionally biased region" description="Basic residues" evidence="1">
    <location>
        <begin position="546"/>
        <end position="557"/>
    </location>
</feature>
<feature type="region of interest" description="Disordered" evidence="1">
    <location>
        <begin position="357"/>
        <end position="386"/>
    </location>
</feature>
<feature type="compositionally biased region" description="Polar residues" evidence="1">
    <location>
        <begin position="180"/>
        <end position="189"/>
    </location>
</feature>
<feature type="compositionally biased region" description="Basic and acidic residues" evidence="1">
    <location>
        <begin position="526"/>
        <end position="544"/>
    </location>
</feature>
<feature type="region of interest" description="Disordered" evidence="1">
    <location>
        <begin position="656"/>
        <end position="677"/>
    </location>
</feature>
<dbReference type="KEGG" id="aalt:CC77DRAFT_1076538"/>
<reference evidence="2 3" key="1">
    <citation type="submission" date="2016-05" db="EMBL/GenBank/DDBJ databases">
        <title>Comparative analysis of secretome profiles of manganese(II)-oxidizing ascomycete fungi.</title>
        <authorList>
            <consortium name="DOE Joint Genome Institute"/>
            <person name="Zeiner C.A."/>
            <person name="Purvine S.O."/>
            <person name="Zink E.M."/>
            <person name="Wu S."/>
            <person name="Pasa-Tolic L."/>
            <person name="Chaput D.L."/>
            <person name="Haridas S."/>
            <person name="Grigoriev I.V."/>
            <person name="Santelli C.M."/>
            <person name="Hansel C.M."/>
        </authorList>
    </citation>
    <scope>NUCLEOTIDE SEQUENCE [LARGE SCALE GENOMIC DNA]</scope>
    <source>
        <strain evidence="2 3">SRC1lrK2f</strain>
    </source>
</reference>
<feature type="compositionally biased region" description="Polar residues" evidence="1">
    <location>
        <begin position="558"/>
        <end position="569"/>
    </location>
</feature>
<name>A0A177DZY5_ALTAL</name>
<dbReference type="Proteomes" id="UP000077248">
    <property type="component" value="Unassembled WGS sequence"/>
</dbReference>
<dbReference type="GeneID" id="29114841"/>
<sequence>MADKTPLVAALQTEPSTTLKSGLPVYTYIYRRSYTCGHAPELIKVSKLANQQGVVQTILRPEQVEKEGEVLRWLKFRLGRCWACAIRLREHHESMQENGKGGGMRPVAAYQGEGIRLDWAFLREARSGFEAALKQLDRVSCCGGEGQEEEWPLTREVVGGDDDSIRVVNFLDGRLKVDSPASSPSPFSHDSNDPWSLRGGDDDASGGYGIADCSPCAEGIHRQRKDSASEVRQNAEPSCSKGVHTLRLAEGRKEYLQGVYLEAPRTPIAFTLGPRSDLDCISFLYLLRNNKLSFDDIAELVSRYSLDNSDPILNDIAQQSLSVDHQSNIRDSTLESSTGQPGVVEWDCSSDQVDSQASTLRSDNSRCTIGDPSCGEEDQNLNDREPCYHEPAQAQNAEGQGKTGKVEGQAVSMENAGDLGQSHHDGYSDEPSAAQSCFSSDSSVDSIEFSKPGVDVTANRTKPTALSWWKPRKKYHGIHEATRAASIPDFQEYPVGLWKRISKKTSDRMLNKNTEGETDRKLQAKLSKMEESSMRASRMREGSAHRGSHCPQTHKKQTTPPIVQSDVSTSPHMLSAMRTLKSPRASQSMTSNTTKSQRGNHNSPACISKSRCSISTHFTRGVTPHGIHPVHRPYRPSPLKHFTRVTLLDVNKGLPPLPPEARRLAHQASKGIASEKR</sequence>
<dbReference type="EMBL" id="KV441470">
    <property type="protein sequence ID" value="OAG25237.1"/>
    <property type="molecule type" value="Genomic_DNA"/>
</dbReference>
<protein>
    <submittedName>
        <fullName evidence="2">Uncharacterized protein</fullName>
    </submittedName>
</protein>
<accession>A0A177DZY5</accession>
<feature type="compositionally biased region" description="Polar residues" evidence="1">
    <location>
        <begin position="357"/>
        <end position="367"/>
    </location>
</feature>
<proteinExistence type="predicted"/>
<dbReference type="RefSeq" id="XP_018390658.1">
    <property type="nucleotide sequence ID" value="XM_018529247.1"/>
</dbReference>
<feature type="region of interest" description="Disordered" evidence="1">
    <location>
        <begin position="526"/>
        <end position="569"/>
    </location>
</feature>
<dbReference type="VEuPathDB" id="FungiDB:CC77DRAFT_1076538"/>
<evidence type="ECO:0000256" key="1">
    <source>
        <dbReference type="SAM" id="MobiDB-lite"/>
    </source>
</evidence>
<feature type="region of interest" description="Disordered" evidence="1">
    <location>
        <begin position="581"/>
        <end position="607"/>
    </location>
</feature>
<feature type="region of interest" description="Disordered" evidence="1">
    <location>
        <begin position="416"/>
        <end position="439"/>
    </location>
</feature>
<organism evidence="2 3">
    <name type="scientific">Alternaria alternata</name>
    <name type="common">Alternaria rot fungus</name>
    <name type="synonym">Torula alternata</name>
    <dbReference type="NCBI Taxonomy" id="5599"/>
    <lineage>
        <taxon>Eukaryota</taxon>
        <taxon>Fungi</taxon>
        <taxon>Dikarya</taxon>
        <taxon>Ascomycota</taxon>
        <taxon>Pezizomycotina</taxon>
        <taxon>Dothideomycetes</taxon>
        <taxon>Pleosporomycetidae</taxon>
        <taxon>Pleosporales</taxon>
        <taxon>Pleosporineae</taxon>
        <taxon>Pleosporaceae</taxon>
        <taxon>Alternaria</taxon>
        <taxon>Alternaria sect. Alternaria</taxon>
        <taxon>Alternaria alternata complex</taxon>
    </lineage>
</organism>
<gene>
    <name evidence="2" type="ORF">CC77DRAFT_1076538</name>
</gene>
<dbReference type="AlphaFoldDB" id="A0A177DZY5"/>
<evidence type="ECO:0000313" key="3">
    <source>
        <dbReference type="Proteomes" id="UP000077248"/>
    </source>
</evidence>
<feature type="region of interest" description="Disordered" evidence="1">
    <location>
        <begin position="178"/>
        <end position="201"/>
    </location>
</feature>
<evidence type="ECO:0000313" key="2">
    <source>
        <dbReference type="EMBL" id="OAG25237.1"/>
    </source>
</evidence>
<keyword evidence="3" id="KW-1185">Reference proteome</keyword>
<feature type="compositionally biased region" description="Polar residues" evidence="1">
    <location>
        <begin position="584"/>
        <end position="607"/>
    </location>
</feature>